<evidence type="ECO:0000256" key="4">
    <source>
        <dbReference type="ARBA" id="ARBA00023125"/>
    </source>
</evidence>
<reference evidence="7" key="1">
    <citation type="submission" date="2022-02" db="EMBL/GenBank/DDBJ databases">
        <title>Vibrio sp. nov, a new bacterium isolated from seawater.</title>
        <authorList>
            <person name="Yuan Y."/>
        </authorList>
    </citation>
    <scope>NUCLEOTIDE SEQUENCE</scope>
    <source>
        <strain evidence="7">ZSDZ65</strain>
    </source>
</reference>
<comment type="caution">
    <text evidence="7">The sequence shown here is derived from an EMBL/GenBank/DDBJ whole genome shotgun (WGS) entry which is preliminary data.</text>
</comment>
<evidence type="ECO:0000313" key="7">
    <source>
        <dbReference type="EMBL" id="MCW8347482.1"/>
    </source>
</evidence>
<protein>
    <submittedName>
        <fullName evidence="7">PLP-dependent aminotransferase family protein</fullName>
    </submittedName>
</protein>
<dbReference type="InterPro" id="IPR036390">
    <property type="entry name" value="WH_DNA-bd_sf"/>
</dbReference>
<dbReference type="InterPro" id="IPR000524">
    <property type="entry name" value="Tscrpt_reg_HTH_GntR"/>
</dbReference>
<accession>A0A9X3HY52</accession>
<dbReference type="CDD" id="cd00609">
    <property type="entry name" value="AAT_like"/>
    <property type="match status" value="1"/>
</dbReference>
<evidence type="ECO:0000313" key="8">
    <source>
        <dbReference type="Proteomes" id="UP001155587"/>
    </source>
</evidence>
<name>A0A9X3HY52_9VIBR</name>
<dbReference type="GO" id="GO:0003677">
    <property type="term" value="F:DNA binding"/>
    <property type="evidence" value="ECO:0007669"/>
    <property type="project" value="UniProtKB-KW"/>
</dbReference>
<gene>
    <name evidence="7" type="ORF">MD535_15890</name>
</gene>
<dbReference type="InterPro" id="IPR015421">
    <property type="entry name" value="PyrdxlP-dep_Trfase_major"/>
</dbReference>
<dbReference type="InterPro" id="IPR004839">
    <property type="entry name" value="Aminotransferase_I/II_large"/>
</dbReference>
<keyword evidence="5" id="KW-0804">Transcription</keyword>
<dbReference type="Pfam" id="PF00392">
    <property type="entry name" value="GntR"/>
    <property type="match status" value="1"/>
</dbReference>
<dbReference type="Gene3D" id="1.10.10.10">
    <property type="entry name" value="Winged helix-like DNA-binding domain superfamily/Winged helix DNA-binding domain"/>
    <property type="match status" value="1"/>
</dbReference>
<feature type="domain" description="HTH gntR-type" evidence="6">
    <location>
        <begin position="16"/>
        <end position="84"/>
    </location>
</feature>
<dbReference type="Pfam" id="PF00155">
    <property type="entry name" value="Aminotran_1_2"/>
    <property type="match status" value="1"/>
</dbReference>
<evidence type="ECO:0000256" key="5">
    <source>
        <dbReference type="ARBA" id="ARBA00023163"/>
    </source>
</evidence>
<keyword evidence="7" id="KW-0032">Aminotransferase</keyword>
<proteinExistence type="inferred from homology"/>
<dbReference type="EMBL" id="JAKRRY010000022">
    <property type="protein sequence ID" value="MCW8347482.1"/>
    <property type="molecule type" value="Genomic_DNA"/>
</dbReference>
<dbReference type="InterPro" id="IPR015424">
    <property type="entry name" value="PyrdxlP-dep_Trfase"/>
</dbReference>
<dbReference type="Gene3D" id="3.40.640.10">
    <property type="entry name" value="Type I PLP-dependent aspartate aminotransferase-like (Major domain)"/>
    <property type="match status" value="1"/>
</dbReference>
<keyword evidence="3" id="KW-0805">Transcription regulation</keyword>
<dbReference type="RefSeq" id="WP_265676011.1">
    <property type="nucleotide sequence ID" value="NZ_JAKRRY010000022.1"/>
</dbReference>
<dbReference type="PANTHER" id="PTHR46577:SF1">
    <property type="entry name" value="HTH-TYPE TRANSCRIPTIONAL REGULATORY PROTEIN GABR"/>
    <property type="match status" value="1"/>
</dbReference>
<dbReference type="GO" id="GO:0003700">
    <property type="term" value="F:DNA-binding transcription factor activity"/>
    <property type="evidence" value="ECO:0007669"/>
    <property type="project" value="InterPro"/>
</dbReference>
<organism evidence="7 8">
    <name type="scientific">Vibrio qingdaonensis</name>
    <dbReference type="NCBI Taxonomy" id="2829491"/>
    <lineage>
        <taxon>Bacteria</taxon>
        <taxon>Pseudomonadati</taxon>
        <taxon>Pseudomonadota</taxon>
        <taxon>Gammaproteobacteria</taxon>
        <taxon>Vibrionales</taxon>
        <taxon>Vibrionaceae</taxon>
        <taxon>Vibrio</taxon>
    </lineage>
</organism>
<keyword evidence="8" id="KW-1185">Reference proteome</keyword>
<dbReference type="SMART" id="SM00345">
    <property type="entry name" value="HTH_GNTR"/>
    <property type="match status" value="1"/>
</dbReference>
<dbReference type="SUPFAM" id="SSF53383">
    <property type="entry name" value="PLP-dependent transferases"/>
    <property type="match status" value="1"/>
</dbReference>
<dbReference type="CDD" id="cd07377">
    <property type="entry name" value="WHTH_GntR"/>
    <property type="match status" value="1"/>
</dbReference>
<dbReference type="PRINTS" id="PR00035">
    <property type="entry name" value="HTHGNTR"/>
</dbReference>
<dbReference type="GO" id="GO:0030170">
    <property type="term" value="F:pyridoxal phosphate binding"/>
    <property type="evidence" value="ECO:0007669"/>
    <property type="project" value="InterPro"/>
</dbReference>
<dbReference type="AlphaFoldDB" id="A0A9X3HY52"/>
<dbReference type="SUPFAM" id="SSF46785">
    <property type="entry name" value="Winged helix' DNA-binding domain"/>
    <property type="match status" value="1"/>
</dbReference>
<evidence type="ECO:0000259" key="6">
    <source>
        <dbReference type="PROSITE" id="PS50949"/>
    </source>
</evidence>
<comment type="similarity">
    <text evidence="1">In the C-terminal section; belongs to the class-I pyridoxal-phosphate-dependent aminotransferase family.</text>
</comment>
<keyword evidence="4" id="KW-0238">DNA-binding</keyword>
<dbReference type="PANTHER" id="PTHR46577">
    <property type="entry name" value="HTH-TYPE TRANSCRIPTIONAL REGULATORY PROTEIN GABR"/>
    <property type="match status" value="1"/>
</dbReference>
<sequence length="486" mass="53885">MADIDTANLVLVNEGHTLQQALFEQIREKILCGSWLAGARLPSTRALASELKVSRNTVIYTYEQLLAEGYLVSKAKSGFFVAVTPPDQFLTTVSPISPTPQGTNNSPSNRLFSPGIADLAQFPIKQWNRYLQRHVGRSSLLGNQDLQGLLALREALATYLTSSRSVECCADQIIVTSGAQQSIAIALLVTQSSNATAPFLVEYPGYRQVVKVLELFNIKHDYVKVSGGSGLDVDSVVSRSATGVYLTPSNQYPMGCSLNTDQRLQLIEWAKRGKRWIIEDDYDSEFQFDSRPFRSMQGLAAQANAADQVIYIGSTSKVMFNALRIGYMVVPKHLAARCLEVKDALSGDTPSHVQAALADFITEGGLVRHIRKMRRVYEAKFQVMTASIQQYFGRDWVVISQGAGLHITVEWRSNVDEVLLSTQAEQVGIVVRPMRFYQPAQNKIMLSREPRNSAIVLGFGNASMDDIAPSVERLSKLYYDLLDELE</sequence>
<dbReference type="InterPro" id="IPR051446">
    <property type="entry name" value="HTH_trans_reg/aminotransferase"/>
</dbReference>
<evidence type="ECO:0000256" key="3">
    <source>
        <dbReference type="ARBA" id="ARBA00023015"/>
    </source>
</evidence>
<dbReference type="GO" id="GO:0008483">
    <property type="term" value="F:transaminase activity"/>
    <property type="evidence" value="ECO:0007669"/>
    <property type="project" value="UniProtKB-KW"/>
</dbReference>
<dbReference type="InterPro" id="IPR036388">
    <property type="entry name" value="WH-like_DNA-bd_sf"/>
</dbReference>
<evidence type="ECO:0000256" key="2">
    <source>
        <dbReference type="ARBA" id="ARBA00022898"/>
    </source>
</evidence>
<dbReference type="PROSITE" id="PS50949">
    <property type="entry name" value="HTH_GNTR"/>
    <property type="match status" value="1"/>
</dbReference>
<evidence type="ECO:0000256" key="1">
    <source>
        <dbReference type="ARBA" id="ARBA00005384"/>
    </source>
</evidence>
<keyword evidence="7" id="KW-0808">Transferase</keyword>
<dbReference type="Proteomes" id="UP001155587">
    <property type="component" value="Unassembled WGS sequence"/>
</dbReference>
<keyword evidence="2" id="KW-0663">Pyridoxal phosphate</keyword>